<dbReference type="Pfam" id="PF13474">
    <property type="entry name" value="SnoaL_3"/>
    <property type="match status" value="1"/>
</dbReference>
<gene>
    <name evidence="2" type="ORF">AYW79_03615</name>
    <name evidence="3" type="ORF">B2M26_03630</name>
</gene>
<dbReference type="InterPro" id="IPR011944">
    <property type="entry name" value="Steroid_delta5-4_isomerase"/>
</dbReference>
<reference evidence="3 5" key="2">
    <citation type="submission" date="2017-02" db="EMBL/GenBank/DDBJ databases">
        <title>Draft genome of Acidibacillus ferrooxidans Huett2.</title>
        <authorList>
            <person name="Schopf S."/>
        </authorList>
    </citation>
    <scope>NUCLEOTIDE SEQUENCE [LARGE SCALE GENOMIC DNA]</scope>
    <source>
        <strain evidence="3 5">Huett2</strain>
    </source>
</reference>
<dbReference type="Proteomes" id="UP000190229">
    <property type="component" value="Unassembled WGS sequence"/>
</dbReference>
<dbReference type="Proteomes" id="UP000077421">
    <property type="component" value="Unassembled WGS sequence"/>
</dbReference>
<name>A0A162S9J1_9BACL</name>
<comment type="caution">
    <text evidence="3">The sequence shown here is derived from an EMBL/GenBank/DDBJ whole genome shotgun (WGS) entry which is preliminary data.</text>
</comment>
<dbReference type="InterPro" id="IPR032710">
    <property type="entry name" value="NTF2-like_dom_sf"/>
</dbReference>
<evidence type="ECO:0000313" key="3">
    <source>
        <dbReference type="EMBL" id="OPG17002.1"/>
    </source>
</evidence>
<dbReference type="RefSeq" id="WP_067561708.1">
    <property type="nucleotide sequence ID" value="NZ_LSUQ01000006.1"/>
</dbReference>
<keyword evidence="5" id="KW-1185">Reference proteome</keyword>
<evidence type="ECO:0000313" key="2">
    <source>
        <dbReference type="EMBL" id="OAG94853.1"/>
    </source>
</evidence>
<dbReference type="NCBIfam" id="TIGR02246">
    <property type="entry name" value="SgcJ/EcaC family oxidoreductase"/>
    <property type="match status" value="1"/>
</dbReference>
<dbReference type="OrthoDB" id="9803476at2"/>
<sequence length="158" mass="17856">MDGWGEESTVWDLNEKQIIVLYHQLLAAWNHKNARDMADLFAEDGEQIGFDGSLAIGQAEIYSHVAPIFEHHETARFVSKVKRIRFLSTDIAILRAIAGMVSPGQSDINPQVNTLHTLVAVRMEDTWRIALFQNTPAQFHGRTELVDQMTAELRTLLS</sequence>
<dbReference type="EMBL" id="MWPS01000009">
    <property type="protein sequence ID" value="OPG17002.1"/>
    <property type="molecule type" value="Genomic_DNA"/>
</dbReference>
<proteinExistence type="predicted"/>
<dbReference type="Gene3D" id="3.10.450.50">
    <property type="match status" value="1"/>
</dbReference>
<reference evidence="2 4" key="1">
    <citation type="submission" date="2016-02" db="EMBL/GenBank/DDBJ databases">
        <title>Draft genome sequence of Acidibacillus ferrooxidans SLC66.</title>
        <authorList>
            <person name="Oliveira G."/>
            <person name="Nancucheo I."/>
            <person name="Dall'Agnol H."/>
            <person name="Johnson B."/>
            <person name="Oliveira R."/>
            <person name="Nunes G.L."/>
            <person name="Tzotzos G."/>
            <person name="Orellana S.C."/>
            <person name="Salim A.C."/>
            <person name="Araujo F.M."/>
        </authorList>
    </citation>
    <scope>NUCLEOTIDE SEQUENCE [LARGE SCALE GENOMIC DNA]</scope>
    <source>
        <strain evidence="2 4">SLC66</strain>
    </source>
</reference>
<dbReference type="EMBL" id="LSUQ01000006">
    <property type="protein sequence ID" value="OAG94853.1"/>
    <property type="molecule type" value="Genomic_DNA"/>
</dbReference>
<dbReference type="InterPro" id="IPR037401">
    <property type="entry name" value="SnoaL-like"/>
</dbReference>
<dbReference type="STRING" id="1765683.B2M26_03630"/>
<organism evidence="3 5">
    <name type="scientific">Ferroacidibacillus organovorans</name>
    <dbReference type="NCBI Taxonomy" id="1765683"/>
    <lineage>
        <taxon>Bacteria</taxon>
        <taxon>Bacillati</taxon>
        <taxon>Bacillota</taxon>
        <taxon>Bacilli</taxon>
        <taxon>Bacillales</taxon>
        <taxon>Alicyclobacillaceae</taxon>
        <taxon>Ferroacidibacillus</taxon>
    </lineage>
</organism>
<accession>A0A162S9J1</accession>
<evidence type="ECO:0000259" key="1">
    <source>
        <dbReference type="Pfam" id="PF13474"/>
    </source>
</evidence>
<protein>
    <submittedName>
        <fullName evidence="3">DUF4440 domain-containing protein</fullName>
    </submittedName>
</protein>
<dbReference type="AlphaFoldDB" id="A0A162S9J1"/>
<evidence type="ECO:0000313" key="4">
    <source>
        <dbReference type="Proteomes" id="UP000077421"/>
    </source>
</evidence>
<dbReference type="SUPFAM" id="SSF54427">
    <property type="entry name" value="NTF2-like"/>
    <property type="match status" value="1"/>
</dbReference>
<feature type="domain" description="SnoaL-like" evidence="1">
    <location>
        <begin position="21"/>
        <end position="130"/>
    </location>
</feature>
<evidence type="ECO:0000313" key="5">
    <source>
        <dbReference type="Proteomes" id="UP000190229"/>
    </source>
</evidence>